<keyword evidence="2" id="KW-1185">Reference proteome</keyword>
<proteinExistence type="predicted"/>
<dbReference type="AlphaFoldDB" id="A0A109UHF3"/>
<evidence type="ECO:0000313" key="2">
    <source>
        <dbReference type="Proteomes" id="UP000063781"/>
    </source>
</evidence>
<sequence length="82" mass="9593">MKTNQQFPLHELELAPWVWAKNRALCAVANWNDNLFEIVNESEKAIQIKIIQPSKGEAHEKLHGEWLQWLPKSAVLNIERYS</sequence>
<dbReference type="KEGG" id="erl:AOC36_09470"/>
<accession>A0A109UHF3</accession>
<dbReference type="RefSeq" id="WP_067633657.1">
    <property type="nucleotide sequence ID" value="NZ_CP013213.1"/>
</dbReference>
<reference evidence="1 2" key="1">
    <citation type="submission" date="2015-10" db="EMBL/GenBank/DDBJ databases">
        <title>Erysipelothrix larvae sp. LV19 isolated from the larval gut of the rhinoceros beetle, Trypoxylus dichotomus.</title>
        <authorList>
            <person name="Lim S."/>
            <person name="Kim B.-C."/>
        </authorList>
    </citation>
    <scope>NUCLEOTIDE SEQUENCE [LARGE SCALE GENOMIC DNA]</scope>
    <source>
        <strain evidence="1 2">LV19</strain>
    </source>
</reference>
<name>A0A109UHF3_9FIRM</name>
<gene>
    <name evidence="1" type="ORF">AOC36_09470</name>
</gene>
<organism evidence="1 2">
    <name type="scientific">Erysipelothrix larvae</name>
    <dbReference type="NCBI Taxonomy" id="1514105"/>
    <lineage>
        <taxon>Bacteria</taxon>
        <taxon>Bacillati</taxon>
        <taxon>Bacillota</taxon>
        <taxon>Erysipelotrichia</taxon>
        <taxon>Erysipelotrichales</taxon>
        <taxon>Erysipelotrichaceae</taxon>
        <taxon>Erysipelothrix</taxon>
    </lineage>
</organism>
<dbReference type="EMBL" id="CP013213">
    <property type="protein sequence ID" value="AMC94202.1"/>
    <property type="molecule type" value="Genomic_DNA"/>
</dbReference>
<protein>
    <submittedName>
        <fullName evidence="1">Uncharacterized protein</fullName>
    </submittedName>
</protein>
<evidence type="ECO:0000313" key="1">
    <source>
        <dbReference type="EMBL" id="AMC94202.1"/>
    </source>
</evidence>
<dbReference type="Proteomes" id="UP000063781">
    <property type="component" value="Chromosome"/>
</dbReference>